<proteinExistence type="predicted"/>
<keyword evidence="3" id="KW-1185">Reference proteome</keyword>
<evidence type="ECO:0000313" key="3">
    <source>
        <dbReference type="Proteomes" id="UP000653565"/>
    </source>
</evidence>
<evidence type="ECO:0000313" key="2">
    <source>
        <dbReference type="EMBL" id="KAF4242625.1"/>
    </source>
</evidence>
<evidence type="ECO:0000256" key="1">
    <source>
        <dbReference type="SAM" id="MobiDB-lite"/>
    </source>
</evidence>
<sequence>MPPSNNNNNTPRPWGSQCACVSLDSTGQRDFIQGFAFMESDDEEGLSWQHVEDISILAPEEEDFSTGATGRNRESGFKNGGTSGSGSGSAEGGGSKKGSFGSAKEGCSKKSFFGFGAKGKGKDSAGKK</sequence>
<dbReference type="AlphaFoldDB" id="A0A8H4HDK1"/>
<comment type="caution">
    <text evidence="2">The sequence shown here is derived from an EMBL/GenBank/DDBJ whole genome shotgun (WGS) entry which is preliminary data.</text>
</comment>
<reference evidence="2" key="1">
    <citation type="journal article" date="2020" name="bioRxiv">
        <title>Genomic and phenotypic heterogeneity of clinical isolates of the human pathogens Aspergillus fumigatus, Aspergillus lentulus and Aspergillus fumigatiaffinis.</title>
        <authorList>
            <person name="dos Santos R.A.C."/>
            <person name="Steenwyk J.L."/>
            <person name="Rivero-Menendez O."/>
            <person name="Mead M.E."/>
            <person name="Silva L.P."/>
            <person name="Bastos R.W."/>
            <person name="Alastruey-Izquierdo A."/>
            <person name="Goldman G.H."/>
            <person name="Rokas A."/>
        </authorList>
    </citation>
    <scope>NUCLEOTIDE SEQUENCE</scope>
    <source>
        <strain evidence="2">CNM-CM6805</strain>
    </source>
</reference>
<feature type="compositionally biased region" description="Gly residues" evidence="1">
    <location>
        <begin position="78"/>
        <end position="96"/>
    </location>
</feature>
<dbReference type="EMBL" id="JAAAPX010000016">
    <property type="protein sequence ID" value="KAF4242625.1"/>
    <property type="molecule type" value="Genomic_DNA"/>
</dbReference>
<accession>A0A8H4HDK1</accession>
<feature type="region of interest" description="Disordered" evidence="1">
    <location>
        <begin position="57"/>
        <end position="128"/>
    </location>
</feature>
<gene>
    <name evidence="2" type="ORF">CNMCM6805_002697</name>
</gene>
<protein>
    <submittedName>
        <fullName evidence="2">Uncharacterized protein</fullName>
    </submittedName>
</protein>
<reference evidence="2" key="2">
    <citation type="submission" date="2020-04" db="EMBL/GenBank/DDBJ databases">
        <authorList>
            <person name="Santos R.A.C."/>
            <person name="Steenwyk J.L."/>
            <person name="Rivero-Menendez O."/>
            <person name="Mead M.E."/>
            <person name="Silva L.P."/>
            <person name="Bastos R.W."/>
            <person name="Alastruey-Izquierdo A."/>
            <person name="Goldman G.H."/>
            <person name="Rokas A."/>
        </authorList>
    </citation>
    <scope>NUCLEOTIDE SEQUENCE</scope>
    <source>
        <strain evidence="2">CNM-CM6805</strain>
    </source>
</reference>
<name>A0A8H4HDK1_9EURO</name>
<dbReference type="Proteomes" id="UP000653565">
    <property type="component" value="Unassembled WGS sequence"/>
</dbReference>
<dbReference type="OrthoDB" id="4503952at2759"/>
<feature type="compositionally biased region" description="Low complexity" evidence="1">
    <location>
        <begin position="97"/>
        <end position="115"/>
    </location>
</feature>
<organism evidence="2 3">
    <name type="scientific">Aspergillus fumigatiaffinis</name>
    <dbReference type="NCBI Taxonomy" id="340414"/>
    <lineage>
        <taxon>Eukaryota</taxon>
        <taxon>Fungi</taxon>
        <taxon>Dikarya</taxon>
        <taxon>Ascomycota</taxon>
        <taxon>Pezizomycotina</taxon>
        <taxon>Eurotiomycetes</taxon>
        <taxon>Eurotiomycetidae</taxon>
        <taxon>Eurotiales</taxon>
        <taxon>Aspergillaceae</taxon>
        <taxon>Aspergillus</taxon>
        <taxon>Aspergillus subgen. Fumigati</taxon>
    </lineage>
</organism>